<dbReference type="InterPro" id="IPR014833">
    <property type="entry name" value="TnsA_N"/>
</dbReference>
<feature type="domain" description="TnsA endonuclease N-terminal" evidence="1">
    <location>
        <begin position="87"/>
        <end position="185"/>
    </location>
</feature>
<sequence>MNPSQPNPTPPAAFNPRRGKLVSRDYLEKLIKKGVGSGERESYRPWLKIRSVPSRGTSRVVPGVRVARGHHCLSNGEFSFFVLMEFNQDITDIREQFPLLDYDETHSIALQKNIKPARYIGTDVPFVHTADFMLSYTRAGADATTLVAISLKYRSEIANASVEKRKRIFEKQEIEKEYWARRGVESKLCFFEDLPHMKIKNLIIIRSYANLPLSIASDNNVKKILQFLSAADPVEVERISLRRLLRLISQNVYIEYSVVKELVFYLIWHKRIIVNLDEFELGISKPLMGLTVPSTAVYFGEVTL</sequence>
<dbReference type="GO" id="GO:0003676">
    <property type="term" value="F:nucleic acid binding"/>
    <property type="evidence" value="ECO:0007669"/>
    <property type="project" value="InterPro"/>
</dbReference>
<protein>
    <submittedName>
        <fullName evidence="2">Tn7 transposase TnsA N-terminal domain-containing protein</fullName>
    </submittedName>
</protein>
<dbReference type="SUPFAM" id="SSF52980">
    <property type="entry name" value="Restriction endonuclease-like"/>
    <property type="match status" value="1"/>
</dbReference>
<dbReference type="InterPro" id="IPR011856">
    <property type="entry name" value="tRNA_endonuc-like_dom_sf"/>
</dbReference>
<dbReference type="GeneID" id="72423056"/>
<dbReference type="Pfam" id="PF08722">
    <property type="entry name" value="Tn7_TnsA-like_N"/>
    <property type="match status" value="1"/>
</dbReference>
<name>A0A7S9LHG0_9PSED</name>
<accession>A0A7S9LHG0</accession>
<evidence type="ECO:0000313" key="3">
    <source>
        <dbReference type="Proteomes" id="UP000594430"/>
    </source>
</evidence>
<organism evidence="2 3">
    <name type="scientific">Pseudomonas fulva</name>
    <dbReference type="NCBI Taxonomy" id="47880"/>
    <lineage>
        <taxon>Bacteria</taxon>
        <taxon>Pseudomonadati</taxon>
        <taxon>Pseudomonadota</taxon>
        <taxon>Gammaproteobacteria</taxon>
        <taxon>Pseudomonadales</taxon>
        <taxon>Pseudomonadaceae</taxon>
        <taxon>Pseudomonas</taxon>
    </lineage>
</organism>
<evidence type="ECO:0000259" key="1">
    <source>
        <dbReference type="Pfam" id="PF08722"/>
    </source>
</evidence>
<dbReference type="RefSeq" id="WP_100852561.1">
    <property type="nucleotide sequence ID" value="NZ_CP064943.1"/>
</dbReference>
<gene>
    <name evidence="2" type="ORF">IZU98_22745</name>
</gene>
<dbReference type="EMBL" id="CP064946">
    <property type="protein sequence ID" value="QPH49141.1"/>
    <property type="molecule type" value="Genomic_DNA"/>
</dbReference>
<dbReference type="Gene3D" id="3.40.1350.10">
    <property type="match status" value="1"/>
</dbReference>
<reference evidence="2 3" key="1">
    <citation type="submission" date="2020-11" db="EMBL/GenBank/DDBJ databases">
        <title>Pseudomonas fulva producing VIM-24.</title>
        <authorList>
            <person name="Liu S."/>
        </authorList>
    </citation>
    <scope>NUCLEOTIDE SEQUENCE [LARGE SCALE GENOMIC DNA]</scope>
    <source>
        <strain evidence="2 3">ZDHY414</strain>
    </source>
</reference>
<dbReference type="Proteomes" id="UP000594430">
    <property type="component" value="Chromosome"/>
</dbReference>
<dbReference type="CDD" id="cd22362">
    <property type="entry name" value="TnsA_endonuclease-like"/>
    <property type="match status" value="1"/>
</dbReference>
<proteinExistence type="predicted"/>
<evidence type="ECO:0000313" key="2">
    <source>
        <dbReference type="EMBL" id="QPH49141.1"/>
    </source>
</evidence>
<dbReference type="AlphaFoldDB" id="A0A7S9LHG0"/>
<dbReference type="InterPro" id="IPR011335">
    <property type="entry name" value="Restrct_endonuc-II-like"/>
</dbReference>